<protein>
    <submittedName>
        <fullName evidence="1">Uncharacterized protein</fullName>
    </submittedName>
</protein>
<organism evidence="1 2">
    <name type="scientific">Heterotrigona itama</name>
    <dbReference type="NCBI Taxonomy" id="395501"/>
    <lineage>
        <taxon>Eukaryota</taxon>
        <taxon>Metazoa</taxon>
        <taxon>Ecdysozoa</taxon>
        <taxon>Arthropoda</taxon>
        <taxon>Hexapoda</taxon>
        <taxon>Insecta</taxon>
        <taxon>Pterygota</taxon>
        <taxon>Neoptera</taxon>
        <taxon>Endopterygota</taxon>
        <taxon>Hymenoptera</taxon>
        <taxon>Apocrita</taxon>
        <taxon>Aculeata</taxon>
        <taxon>Apoidea</taxon>
        <taxon>Anthophila</taxon>
        <taxon>Apidae</taxon>
        <taxon>Heterotrigona</taxon>
    </lineage>
</organism>
<comment type="caution">
    <text evidence="1">The sequence shown here is derived from an EMBL/GenBank/DDBJ whole genome shotgun (WGS) entry which is preliminary data.</text>
</comment>
<dbReference type="Proteomes" id="UP000752696">
    <property type="component" value="Unassembled WGS sequence"/>
</dbReference>
<dbReference type="EMBL" id="CAJDYZ010005489">
    <property type="protein sequence ID" value="CAD1472534.1"/>
    <property type="molecule type" value="Genomic_DNA"/>
</dbReference>
<reference evidence="1" key="1">
    <citation type="submission" date="2020-07" db="EMBL/GenBank/DDBJ databases">
        <authorList>
            <person name="Nazaruddin N."/>
        </authorList>
    </citation>
    <scope>NUCLEOTIDE SEQUENCE</scope>
</reference>
<evidence type="ECO:0000313" key="2">
    <source>
        <dbReference type="Proteomes" id="UP000752696"/>
    </source>
</evidence>
<gene>
    <name evidence="1" type="ORF">MHI_LOCUS304422</name>
</gene>
<name>A0A6V7H317_9HYME</name>
<sequence>CSIEPGLRCPSRNHYKSHRPGSLIVLQHVCSAVSGSSVQVFRERGWRWGTPAALGTTSEESSVVVARFGKRSCWLVTIESTTCARSGR</sequence>
<keyword evidence="2" id="KW-1185">Reference proteome</keyword>
<proteinExistence type="predicted"/>
<evidence type="ECO:0000313" key="1">
    <source>
        <dbReference type="EMBL" id="CAD1472534.1"/>
    </source>
</evidence>
<accession>A0A6V7H317</accession>
<feature type="non-terminal residue" evidence="1">
    <location>
        <position position="1"/>
    </location>
</feature>
<dbReference type="AlphaFoldDB" id="A0A6V7H317"/>